<evidence type="ECO:0000256" key="7">
    <source>
        <dbReference type="ARBA" id="ARBA00023291"/>
    </source>
</evidence>
<comment type="caution">
    <text evidence="10">The sequence shown here is derived from an EMBL/GenBank/DDBJ whole genome shotgun (WGS) entry which is preliminary data.</text>
</comment>
<dbReference type="GO" id="GO:0051538">
    <property type="term" value="F:3 iron, 4 sulfur cluster binding"/>
    <property type="evidence" value="ECO:0007669"/>
    <property type="project" value="UniProtKB-KW"/>
</dbReference>
<evidence type="ECO:0000256" key="8">
    <source>
        <dbReference type="RuleBase" id="RU368020"/>
    </source>
</evidence>
<dbReference type="GO" id="GO:0009055">
    <property type="term" value="F:electron transfer activity"/>
    <property type="evidence" value="ECO:0007669"/>
    <property type="project" value="UniProtKB-UniRule"/>
</dbReference>
<dbReference type="PANTHER" id="PTHR36923">
    <property type="entry name" value="FERREDOXIN"/>
    <property type="match status" value="1"/>
</dbReference>
<keyword evidence="6 8" id="KW-0411">Iron-sulfur</keyword>
<keyword evidence="3 8" id="KW-0479">Metal-binding</keyword>
<keyword evidence="4 8" id="KW-0249">Electron transport</keyword>
<reference evidence="10 11" key="1">
    <citation type="submission" date="2015-06" db="EMBL/GenBank/DDBJ databases">
        <title>Recapitulation of the evolution of biosynthetic gene clusters reveals hidden chemical diversity on bacterial genomes.</title>
        <authorList>
            <person name="Cruz-Morales P."/>
            <person name="Martinez-Guerrero C."/>
            <person name="Morales-Escalante M.A."/>
            <person name="Yanez-Guerra L.A."/>
            <person name="Kopp J.F."/>
            <person name="Feldmann J."/>
            <person name="Ramos-Aboites H.E."/>
            <person name="Barona-Gomez F."/>
        </authorList>
    </citation>
    <scope>NUCLEOTIDE SEQUENCE [LARGE SCALE GENOMIC DNA]</scope>
    <source>
        <strain evidence="10 11">ATCC 31245</strain>
    </source>
</reference>
<comment type="function">
    <text evidence="8">Ferredoxins are iron-sulfur proteins that transfer electrons in a wide variety of metabolic reactions.</text>
</comment>
<dbReference type="SUPFAM" id="SSF54862">
    <property type="entry name" value="4Fe-4S ferredoxins"/>
    <property type="match status" value="1"/>
</dbReference>
<proteinExistence type="predicted"/>
<dbReference type="PRINTS" id="PR00352">
    <property type="entry name" value="3FE4SFRDOXIN"/>
</dbReference>
<evidence type="ECO:0000313" key="11">
    <source>
        <dbReference type="Proteomes" id="UP000035932"/>
    </source>
</evidence>
<evidence type="ECO:0000313" key="10">
    <source>
        <dbReference type="EMBL" id="KMO94187.1"/>
    </source>
</evidence>
<dbReference type="OrthoDB" id="9803319at2"/>
<dbReference type="Pfam" id="PF13370">
    <property type="entry name" value="Fer4_13"/>
    <property type="match status" value="1"/>
</dbReference>
<dbReference type="GO" id="GO:0005506">
    <property type="term" value="F:iron ion binding"/>
    <property type="evidence" value="ECO:0007669"/>
    <property type="project" value="UniProtKB-UniRule"/>
</dbReference>
<dbReference type="AlphaFoldDB" id="A0A0J6XIX2"/>
<name>A0A0J6XIX2_9ACTN</name>
<protein>
    <recommendedName>
        <fullName evidence="8">Ferredoxin</fullName>
    </recommendedName>
</protein>
<evidence type="ECO:0000256" key="1">
    <source>
        <dbReference type="ARBA" id="ARBA00001927"/>
    </source>
</evidence>
<evidence type="ECO:0000256" key="5">
    <source>
        <dbReference type="ARBA" id="ARBA00023004"/>
    </source>
</evidence>
<dbReference type="InterPro" id="IPR051269">
    <property type="entry name" value="Fe-S_cluster_ET"/>
</dbReference>
<dbReference type="Proteomes" id="UP000035932">
    <property type="component" value="Unassembled WGS sequence"/>
</dbReference>
<keyword evidence="7" id="KW-0003">3Fe-4S</keyword>
<dbReference type="InterPro" id="IPR017896">
    <property type="entry name" value="4Fe4S_Fe-S-bd"/>
</dbReference>
<organism evidence="10 11">
    <name type="scientific">Streptomyces roseus</name>
    <dbReference type="NCBI Taxonomy" id="66430"/>
    <lineage>
        <taxon>Bacteria</taxon>
        <taxon>Bacillati</taxon>
        <taxon>Actinomycetota</taxon>
        <taxon>Actinomycetes</taxon>
        <taxon>Kitasatosporales</taxon>
        <taxon>Streptomycetaceae</taxon>
        <taxon>Streptomyces</taxon>
    </lineage>
</organism>
<evidence type="ECO:0000256" key="6">
    <source>
        <dbReference type="ARBA" id="ARBA00023014"/>
    </source>
</evidence>
<sequence>MQVIIDKDVCVACGACVLSGPDVFDQNEDGQAILVVDEPGESLRDQILESIEACPVQALSLVEHAVATAE</sequence>
<feature type="domain" description="4Fe-4S ferredoxin-type" evidence="9">
    <location>
        <begin position="1"/>
        <end position="29"/>
    </location>
</feature>
<dbReference type="PANTHER" id="PTHR36923:SF3">
    <property type="entry name" value="FERREDOXIN"/>
    <property type="match status" value="1"/>
</dbReference>
<accession>A0A0J6XIX2</accession>
<dbReference type="STRING" id="66430.ACS04_30730"/>
<dbReference type="Gene3D" id="3.30.70.20">
    <property type="match status" value="1"/>
</dbReference>
<evidence type="ECO:0000256" key="4">
    <source>
        <dbReference type="ARBA" id="ARBA00022982"/>
    </source>
</evidence>
<evidence type="ECO:0000256" key="3">
    <source>
        <dbReference type="ARBA" id="ARBA00022723"/>
    </source>
</evidence>
<evidence type="ECO:0000256" key="2">
    <source>
        <dbReference type="ARBA" id="ARBA00022448"/>
    </source>
</evidence>
<dbReference type="InterPro" id="IPR001080">
    <property type="entry name" value="3Fe4S_ferredoxin"/>
</dbReference>
<evidence type="ECO:0000259" key="9">
    <source>
        <dbReference type="PROSITE" id="PS51379"/>
    </source>
</evidence>
<dbReference type="EMBL" id="LFML01000149">
    <property type="protein sequence ID" value="KMO94187.1"/>
    <property type="molecule type" value="Genomic_DNA"/>
</dbReference>
<dbReference type="PROSITE" id="PS51379">
    <property type="entry name" value="4FE4S_FER_2"/>
    <property type="match status" value="1"/>
</dbReference>
<keyword evidence="11" id="KW-1185">Reference proteome</keyword>
<comment type="cofactor">
    <cofactor evidence="1">
        <name>[3Fe-4S] cluster</name>
        <dbReference type="ChEBI" id="CHEBI:21137"/>
    </cofactor>
</comment>
<keyword evidence="2 8" id="KW-0813">Transport</keyword>
<gene>
    <name evidence="10" type="ORF">ACS04_30730</name>
</gene>
<dbReference type="PATRIC" id="fig|66430.4.peg.2472"/>
<keyword evidence="5 8" id="KW-0408">Iron</keyword>